<proteinExistence type="predicted"/>
<organism evidence="1">
    <name type="scientific">Tetraselmis sp. GSL018</name>
    <dbReference type="NCBI Taxonomy" id="582737"/>
    <lineage>
        <taxon>Eukaryota</taxon>
        <taxon>Viridiplantae</taxon>
        <taxon>Chlorophyta</taxon>
        <taxon>core chlorophytes</taxon>
        <taxon>Chlorodendrophyceae</taxon>
        <taxon>Chlorodendrales</taxon>
        <taxon>Chlorodendraceae</taxon>
        <taxon>Tetraselmis</taxon>
    </lineage>
</organism>
<dbReference type="EMBL" id="GBEZ01009855">
    <property type="protein sequence ID" value="JAC75764.1"/>
    <property type="molecule type" value="Transcribed_RNA"/>
</dbReference>
<gene>
    <name evidence="1" type="ORF">TSPGSL018_22121</name>
</gene>
<protein>
    <submittedName>
        <fullName evidence="1">Uncharacterized protein</fullName>
    </submittedName>
</protein>
<dbReference type="AlphaFoldDB" id="A0A061RYC7"/>
<evidence type="ECO:0000313" key="1">
    <source>
        <dbReference type="EMBL" id="JAC75764.1"/>
    </source>
</evidence>
<sequence length="31" mass="3596">SYLADVHPVSLENKKRSRPALHFSIPDSFHF</sequence>
<feature type="non-terminal residue" evidence="1">
    <location>
        <position position="1"/>
    </location>
</feature>
<reference evidence="1" key="1">
    <citation type="submission" date="2014-05" db="EMBL/GenBank/DDBJ databases">
        <title>The transcriptome of the halophilic microalga Tetraselmis sp. GSL018 isolated from the Great Salt Lake, Utah.</title>
        <authorList>
            <person name="Jinkerson R.E."/>
            <person name="D'Adamo S."/>
            <person name="Posewitz M.C."/>
        </authorList>
    </citation>
    <scope>NUCLEOTIDE SEQUENCE</scope>
    <source>
        <strain evidence="1">GSL018</strain>
    </source>
</reference>
<name>A0A061RYC7_9CHLO</name>
<accession>A0A061RYC7</accession>